<keyword evidence="5" id="KW-1185">Reference proteome</keyword>
<dbReference type="AlphaFoldDB" id="A0A2Z2HA63"/>
<dbReference type="Pfam" id="PF05065">
    <property type="entry name" value="Phage_capsid"/>
    <property type="match status" value="1"/>
</dbReference>
<proteinExistence type="predicted"/>
<dbReference type="InterPro" id="IPR054612">
    <property type="entry name" value="Phage_capsid-like_C"/>
</dbReference>
<dbReference type="InterPro" id="IPR024455">
    <property type="entry name" value="Phage_capsid"/>
</dbReference>
<evidence type="ECO:0000259" key="3">
    <source>
        <dbReference type="Pfam" id="PF05065"/>
    </source>
</evidence>
<sequence length="406" mass="44540">MSRKSGGGNNGDDNNQDNLEMKGLIDALNQRDQEIKTFCENAQKEIKETGKIADDTKGALELLAKSGSEMQERLTALEQKGARRGKPEAKTKTWGHSVVETDSFKSMAEGRVGRTGRIDVKAITSAPDSAADMVVTERLPGIVAQPDRVATIRDLIMPGRTTSNAIEYVREIGFTNNAAPQVEGELKAQSDMSFELATANVRTIAHWIPATKQILDDAPQLASYIDGRLRYGLTYVEEEQLLLGDGTGQNILGLIPQATSYNTGLNKAGDTRIDAIRHAILQVRLAEYRASGIVLHPTDWERIELTKTDDNAYVFANPTAQTQPRLWGLPVVETTAMPEGQMMVGAFNMAAQIFDRETTTVEVSTEDRDNFVRNMVTVRAEERLAMCVYRPESFVVGAFPDTTAGA</sequence>
<reference evidence="4 5" key="1">
    <citation type="journal article" date="2017" name="Int. J. Syst. Evol. Microbiol.">
        <title>Kushneria konosiri sp. nov., isolated from the Korean salt-fermented seafood Daemi-jeot.</title>
        <authorList>
            <person name="Yun J.H."/>
            <person name="Park S.K."/>
            <person name="Lee J.Y."/>
            <person name="Jung M.J."/>
            <person name="Bae J.W."/>
        </authorList>
    </citation>
    <scope>NUCLEOTIDE SEQUENCE [LARGE SCALE GENOMIC DNA]</scope>
    <source>
        <strain evidence="4 5">X49</strain>
    </source>
</reference>
<accession>A0A2Z2HA63</accession>
<dbReference type="Gene3D" id="3.30.2320.10">
    <property type="entry name" value="hypothetical protein PF0899 domain"/>
    <property type="match status" value="1"/>
</dbReference>
<gene>
    <name evidence="4" type="ORF">B9G99_00160</name>
</gene>
<dbReference type="Gene3D" id="3.30.2400.10">
    <property type="entry name" value="Major capsid protein gp5"/>
    <property type="match status" value="1"/>
</dbReference>
<feature type="compositionally biased region" description="Gly residues" evidence="2">
    <location>
        <begin position="1"/>
        <end position="10"/>
    </location>
</feature>
<comment type="subcellular location">
    <subcellularLocation>
        <location evidence="1">Virion</location>
    </subcellularLocation>
</comment>
<organism evidence="4 5">
    <name type="scientific">Kushneria konosiri</name>
    <dbReference type="NCBI Taxonomy" id="698828"/>
    <lineage>
        <taxon>Bacteria</taxon>
        <taxon>Pseudomonadati</taxon>
        <taxon>Pseudomonadota</taxon>
        <taxon>Gammaproteobacteria</taxon>
        <taxon>Oceanospirillales</taxon>
        <taxon>Halomonadaceae</taxon>
        <taxon>Kushneria</taxon>
    </lineage>
</organism>
<protein>
    <submittedName>
        <fullName evidence="4">Phage major capsid protein</fullName>
    </submittedName>
</protein>
<dbReference type="Proteomes" id="UP000250025">
    <property type="component" value="Chromosome"/>
</dbReference>
<dbReference type="EMBL" id="CP021323">
    <property type="protein sequence ID" value="ARS54312.1"/>
    <property type="molecule type" value="Genomic_DNA"/>
</dbReference>
<feature type="region of interest" description="Disordered" evidence="2">
    <location>
        <begin position="1"/>
        <end position="22"/>
    </location>
</feature>
<evidence type="ECO:0000313" key="4">
    <source>
        <dbReference type="EMBL" id="ARS54312.1"/>
    </source>
</evidence>
<dbReference type="NCBIfam" id="TIGR01554">
    <property type="entry name" value="major_cap_HK97"/>
    <property type="match status" value="1"/>
</dbReference>
<evidence type="ECO:0000256" key="2">
    <source>
        <dbReference type="SAM" id="MobiDB-lite"/>
    </source>
</evidence>
<dbReference type="OrthoDB" id="637859at2"/>
<evidence type="ECO:0000313" key="5">
    <source>
        <dbReference type="Proteomes" id="UP000250025"/>
    </source>
</evidence>
<name>A0A2Z2HA63_9GAMM</name>
<dbReference type="SUPFAM" id="SSF56563">
    <property type="entry name" value="Major capsid protein gp5"/>
    <property type="match status" value="1"/>
</dbReference>
<dbReference type="KEGG" id="kus:B9G99_00160"/>
<evidence type="ECO:0000256" key="1">
    <source>
        <dbReference type="ARBA" id="ARBA00004328"/>
    </source>
</evidence>
<feature type="domain" description="Phage capsid-like C-terminal" evidence="3">
    <location>
        <begin position="132"/>
        <end position="398"/>
    </location>
</feature>